<gene>
    <name evidence="3" type="ORF">TSUD_26180</name>
</gene>
<proteinExistence type="predicted"/>
<sequence>MRVSDRESGGAPRATLGWPRRSSSPAERHTRGGRDQGREPEMGWEDGEWTVVQRRRRTERRQADRGFDGERQHRQHRSRSTSILRHSNRSRSRSVLERSNNHGTRMDLFHQDGGFLQHSNARRHGRSPVKSGRDGQHHVRPWLIRDKAVFDPASTVAARQGCVGFDSLGRNVIRFVKFSNVRDVNKLSKALNAVYFGHYRVRVRVARFDRNVAAEDKSSGMVKAGHKVGIMDLEKKVVNLVEEGKDSVVSAKGGIDITEDVRVGDIMVRIGNPQEPTARKDAQVQEAGVILRKPTVSSGVAKEKDDRILMRNFRTMPDDVQWAQNGLVASVINGEAVPVVQNRITDAGFHDLVIIPMGAEKVFIRSTAGADVLTIVNSAKDFFTLVFSNWMRWGKEAATYRRGAWVRLFLRADSVSADRDRLDFARVLIATPDLEIINREESESETSHTDNDIELIDPVIRRDVDKVDGKLVDELAEDDEPELQENHVDLFSIKQDKPRSAKKGIVEKEVQNDLVSSPSGNSAEVATLKHSNFQGDGRDVSNNGSSLVLEAQGSSSVCKPIDGSKNTDGVGRHEGSSAKSFRSKRTNSCPPGANRSIFSGPWSLEWLNDLNQRDAGVIFTASKKLKKGGHSGARQQKEGKQDLKRTKAGYNLFVREKWNSFQVNGWGGFVLKEKFKMIKAALKEWHTTHTQNLPSRIDSLKVRQSCLDQKGEEDVLSEAELEELHGVTFDIHTLSRLHASVCWQQSRSLWLKEGDANSKYFHSVLASRRRGNAISSIVVDGVPVDGVSSVRQAVVSHFAAHFKTTNVVKPRVDDLLFNSLNQMECSSLIKPFTRDEVKAAVWDCDSYKSPGPDGINFGFTKDFWPKLQGEVMRFIVEFHRNGKLTKGLNSTFIALIPKVDSPQCLNDFQPISLVGCLYKILAKVLANRLRLVIGSVISESQTAFVKDRQILDGILIANELVDEARKSKKELMLFKVDFEKAYDSVDWGYLDAVIGRMSFPNLWRKWIKECVCTATASVLVNGSPTDEFSLERGLRQGDPLSPFLFLLVAEGLNVLMKSMVERNLFSGYSVGEGASISISHLQFADYTLLLGDKSWANVRALRAVLLLFESMSGLKVNFNKSMLVGVNIPESWLGEAASALHCRVGKIPFIYLGLPIGGDPRRLGFWEPVLARLKKRLSGWKSRFLSFGGRLILLKSVLTSLPVYALSFFKAPSDGLARMGGWWGGMGVAEAVERVGGGDVGGDPVTLHAADDLIWHPQVPLKVSILAWRLLRDRLPTKGNLVTRGILSPEAHFCVSGCGAVESAQHLFLSYSTFGQLWPLEALGGVALLCNSYGLLAFGLYGMSEIPDVSVAQQIHYSTCWTRSRIILIGG</sequence>
<evidence type="ECO:0000313" key="3">
    <source>
        <dbReference type="EMBL" id="GAU41193.1"/>
    </source>
</evidence>
<dbReference type="InterPro" id="IPR026960">
    <property type="entry name" value="RVT-Znf"/>
</dbReference>
<protein>
    <recommendedName>
        <fullName evidence="2">Reverse transcriptase domain-containing protein</fullName>
    </recommendedName>
</protein>
<evidence type="ECO:0000313" key="4">
    <source>
        <dbReference type="Proteomes" id="UP000242715"/>
    </source>
</evidence>
<feature type="compositionally biased region" description="Basic and acidic residues" evidence="1">
    <location>
        <begin position="26"/>
        <end position="41"/>
    </location>
</feature>
<feature type="region of interest" description="Disordered" evidence="1">
    <location>
        <begin position="552"/>
        <end position="592"/>
    </location>
</feature>
<dbReference type="Proteomes" id="UP000242715">
    <property type="component" value="Unassembled WGS sequence"/>
</dbReference>
<organism evidence="3 4">
    <name type="scientific">Trifolium subterraneum</name>
    <name type="common">Subterranean clover</name>
    <dbReference type="NCBI Taxonomy" id="3900"/>
    <lineage>
        <taxon>Eukaryota</taxon>
        <taxon>Viridiplantae</taxon>
        <taxon>Streptophyta</taxon>
        <taxon>Embryophyta</taxon>
        <taxon>Tracheophyta</taxon>
        <taxon>Spermatophyta</taxon>
        <taxon>Magnoliopsida</taxon>
        <taxon>eudicotyledons</taxon>
        <taxon>Gunneridae</taxon>
        <taxon>Pentapetalae</taxon>
        <taxon>rosids</taxon>
        <taxon>fabids</taxon>
        <taxon>Fabales</taxon>
        <taxon>Fabaceae</taxon>
        <taxon>Papilionoideae</taxon>
        <taxon>50 kb inversion clade</taxon>
        <taxon>NPAAA clade</taxon>
        <taxon>Hologalegina</taxon>
        <taxon>IRL clade</taxon>
        <taxon>Trifolieae</taxon>
        <taxon>Trifolium</taxon>
    </lineage>
</organism>
<dbReference type="OrthoDB" id="1938551at2759"/>
<dbReference type="Pfam" id="PF13966">
    <property type="entry name" value="zf-RVT"/>
    <property type="match status" value="1"/>
</dbReference>
<dbReference type="PANTHER" id="PTHR46890">
    <property type="entry name" value="NON-LTR RETROLELEMENT REVERSE TRANSCRIPTASE-LIKE PROTEIN-RELATED"/>
    <property type="match status" value="1"/>
</dbReference>
<dbReference type="PANTHER" id="PTHR46890:SF48">
    <property type="entry name" value="RNA-DIRECTED DNA POLYMERASE"/>
    <property type="match status" value="1"/>
</dbReference>
<evidence type="ECO:0000256" key="1">
    <source>
        <dbReference type="SAM" id="MobiDB-lite"/>
    </source>
</evidence>
<dbReference type="PROSITE" id="PS50878">
    <property type="entry name" value="RT_POL"/>
    <property type="match status" value="1"/>
</dbReference>
<feature type="compositionally biased region" description="Basic and acidic residues" evidence="1">
    <location>
        <begin position="60"/>
        <end position="72"/>
    </location>
</feature>
<feature type="domain" description="Reverse transcriptase" evidence="2">
    <location>
        <begin position="877"/>
        <end position="1137"/>
    </location>
</feature>
<reference evidence="4" key="1">
    <citation type="journal article" date="2017" name="Front. Plant Sci.">
        <title>Climate Clever Clovers: New Paradigm to Reduce the Environmental Footprint of Ruminants by Breeding Low Methanogenic Forages Utilizing Haplotype Variation.</title>
        <authorList>
            <person name="Kaur P."/>
            <person name="Appels R."/>
            <person name="Bayer P.E."/>
            <person name="Keeble-Gagnere G."/>
            <person name="Wang J."/>
            <person name="Hirakawa H."/>
            <person name="Shirasawa K."/>
            <person name="Vercoe P."/>
            <person name="Stefanova K."/>
            <person name="Durmic Z."/>
            <person name="Nichols P."/>
            <person name="Revell C."/>
            <person name="Isobe S.N."/>
            <person name="Edwards D."/>
            <person name="Erskine W."/>
        </authorList>
    </citation>
    <scope>NUCLEOTIDE SEQUENCE [LARGE SCALE GENOMIC DNA]</scope>
    <source>
        <strain evidence="4">cv. Daliak</strain>
    </source>
</reference>
<dbReference type="InterPro" id="IPR000477">
    <property type="entry name" value="RT_dom"/>
</dbReference>
<dbReference type="InterPro" id="IPR043502">
    <property type="entry name" value="DNA/RNA_pol_sf"/>
</dbReference>
<feature type="compositionally biased region" description="Basic and acidic residues" evidence="1">
    <location>
        <begin position="94"/>
        <end position="110"/>
    </location>
</feature>
<dbReference type="CDD" id="cd01650">
    <property type="entry name" value="RT_nLTR_like"/>
    <property type="match status" value="1"/>
</dbReference>
<dbReference type="Pfam" id="PF00078">
    <property type="entry name" value="RVT_1"/>
    <property type="match status" value="1"/>
</dbReference>
<dbReference type="InterPro" id="IPR052343">
    <property type="entry name" value="Retrotransposon-Effector_Assoc"/>
</dbReference>
<keyword evidence="4" id="KW-1185">Reference proteome</keyword>
<accession>A0A2Z6NGU3</accession>
<dbReference type="EMBL" id="DF973851">
    <property type="protein sequence ID" value="GAU41193.1"/>
    <property type="molecule type" value="Genomic_DNA"/>
</dbReference>
<evidence type="ECO:0000259" key="2">
    <source>
        <dbReference type="PROSITE" id="PS50878"/>
    </source>
</evidence>
<name>A0A2Z6NGU3_TRISU</name>
<dbReference type="SUPFAM" id="SSF56672">
    <property type="entry name" value="DNA/RNA polymerases"/>
    <property type="match status" value="1"/>
</dbReference>
<feature type="region of interest" description="Disordered" evidence="1">
    <location>
        <begin position="1"/>
        <end position="138"/>
    </location>
</feature>